<evidence type="ECO:0000256" key="3">
    <source>
        <dbReference type="ARBA" id="ARBA00009292"/>
    </source>
</evidence>
<keyword evidence="6" id="KW-0479">Metal-binding</keyword>
<dbReference type="SUPFAM" id="SSF56762">
    <property type="entry name" value="HydB/Nqo4-like"/>
    <property type="match status" value="1"/>
</dbReference>
<name>A0A0F9EG94_9ZZZZ</name>
<evidence type="ECO:0000256" key="7">
    <source>
        <dbReference type="ARBA" id="ARBA00023002"/>
    </source>
</evidence>
<reference evidence="8" key="1">
    <citation type="journal article" date="2015" name="Nature">
        <title>Complex archaea that bridge the gap between prokaryotes and eukaryotes.</title>
        <authorList>
            <person name="Spang A."/>
            <person name="Saw J.H."/>
            <person name="Jorgensen S.L."/>
            <person name="Zaremba-Niedzwiedzka K."/>
            <person name="Martijn J."/>
            <person name="Lind A.E."/>
            <person name="van Eijk R."/>
            <person name="Schleper C."/>
            <person name="Guy L."/>
            <person name="Ettema T.J."/>
        </authorList>
    </citation>
    <scope>NUCLEOTIDE SEQUENCE</scope>
</reference>
<dbReference type="GO" id="GO:0030313">
    <property type="term" value="C:cell envelope"/>
    <property type="evidence" value="ECO:0007669"/>
    <property type="project" value="UniProtKB-SubCell"/>
</dbReference>
<evidence type="ECO:0000256" key="4">
    <source>
        <dbReference type="ARBA" id="ARBA00011771"/>
    </source>
</evidence>
<dbReference type="InterPro" id="IPR050867">
    <property type="entry name" value="NiFe/NiFeSe_hydrgnase_LSU"/>
</dbReference>
<dbReference type="PROSITE" id="PS00508">
    <property type="entry name" value="NI_HGENASE_L_2"/>
    <property type="match status" value="1"/>
</dbReference>
<dbReference type="PANTHER" id="PTHR42958">
    <property type="entry name" value="HYDROGENASE-2 LARGE CHAIN"/>
    <property type="match status" value="1"/>
</dbReference>
<dbReference type="Gene3D" id="1.10.645.10">
    <property type="entry name" value="Cytochrome-c3 Hydrogenase, chain B"/>
    <property type="match status" value="1"/>
</dbReference>
<dbReference type="InterPro" id="IPR001501">
    <property type="entry name" value="Ni-dep_hyd_lsu"/>
</dbReference>
<proteinExistence type="inferred from homology"/>
<comment type="subcellular location">
    <subcellularLocation>
        <location evidence="2">Cell envelope</location>
    </subcellularLocation>
</comment>
<comment type="cofactor">
    <cofactor evidence="1">
        <name>Ni(2+)</name>
        <dbReference type="ChEBI" id="CHEBI:49786"/>
    </cofactor>
</comment>
<evidence type="ECO:0000256" key="6">
    <source>
        <dbReference type="ARBA" id="ARBA00022723"/>
    </source>
</evidence>
<dbReference type="GO" id="GO:0016151">
    <property type="term" value="F:nickel cation binding"/>
    <property type="evidence" value="ECO:0007669"/>
    <property type="project" value="InterPro"/>
</dbReference>
<sequence length="190" mass="21002">MEVGPLSRMLVAYLSGHEQVKATVDYVLEKLEVPITALFSTLGRTGARCVETVVVAQKLPEMIMELAGNIKKNDTQICSNDMWDPKTWPREAQGVGWHEAPRGALSHWIGIKDQKIANYQCVVPSTWNGSPRDENGKRGPYEEALIGTPVANIEEPLEILRTIHSFDPCMACAVHVLDAEGKPVTKIKIV</sequence>
<gene>
    <name evidence="8" type="ORF">LCGC14_2078000</name>
</gene>
<accession>A0A0F9EG94</accession>
<dbReference type="PANTHER" id="PTHR42958:SF2">
    <property type="entry name" value="UPTAKE HYDROGENASE LARGE SUBUNIT"/>
    <property type="match status" value="1"/>
</dbReference>
<keyword evidence="7" id="KW-0560">Oxidoreductase</keyword>
<comment type="subunit">
    <text evidence="4">Heterodimer of a large and a small subunit.</text>
</comment>
<evidence type="ECO:0000313" key="8">
    <source>
        <dbReference type="EMBL" id="KKL73128.1"/>
    </source>
</evidence>
<evidence type="ECO:0000256" key="1">
    <source>
        <dbReference type="ARBA" id="ARBA00001967"/>
    </source>
</evidence>
<evidence type="ECO:0000256" key="2">
    <source>
        <dbReference type="ARBA" id="ARBA00004196"/>
    </source>
</evidence>
<dbReference type="AlphaFoldDB" id="A0A0F9EG94"/>
<comment type="similarity">
    <text evidence="3">Belongs to the [NiFe]/[NiFeSe] hydrogenase large subunit family.</text>
</comment>
<organism evidence="8">
    <name type="scientific">marine sediment metagenome</name>
    <dbReference type="NCBI Taxonomy" id="412755"/>
    <lineage>
        <taxon>unclassified sequences</taxon>
        <taxon>metagenomes</taxon>
        <taxon>ecological metagenomes</taxon>
    </lineage>
</organism>
<evidence type="ECO:0000256" key="5">
    <source>
        <dbReference type="ARBA" id="ARBA00022596"/>
    </source>
</evidence>
<protein>
    <submittedName>
        <fullName evidence="8">Uncharacterized protein</fullName>
    </submittedName>
</protein>
<keyword evidence="5" id="KW-0533">Nickel</keyword>
<comment type="caution">
    <text evidence="8">The sequence shown here is derived from an EMBL/GenBank/DDBJ whole genome shotgun (WGS) entry which is preliminary data.</text>
</comment>
<dbReference type="EMBL" id="LAZR01025060">
    <property type="protein sequence ID" value="KKL73128.1"/>
    <property type="molecule type" value="Genomic_DNA"/>
</dbReference>
<dbReference type="InterPro" id="IPR029014">
    <property type="entry name" value="NiFe-Hase_large"/>
</dbReference>
<dbReference type="GO" id="GO:0008901">
    <property type="term" value="F:ferredoxin hydrogenase activity"/>
    <property type="evidence" value="ECO:0007669"/>
    <property type="project" value="InterPro"/>
</dbReference>
<dbReference type="InterPro" id="IPR018194">
    <property type="entry name" value="Ni-dep_hyd_lsu_Ni_BS"/>
</dbReference>
<dbReference type="Pfam" id="PF00374">
    <property type="entry name" value="NiFeSe_Hases"/>
    <property type="match status" value="1"/>
</dbReference>